<dbReference type="InterPro" id="IPR000383">
    <property type="entry name" value="Xaa-Pro-like_dom"/>
</dbReference>
<dbReference type="Proteomes" id="UP000631034">
    <property type="component" value="Unassembled WGS sequence"/>
</dbReference>
<dbReference type="EMBL" id="JACZHT010000002">
    <property type="protein sequence ID" value="MBE1236719.1"/>
    <property type="molecule type" value="Genomic_DNA"/>
</dbReference>
<evidence type="ECO:0000259" key="2">
    <source>
        <dbReference type="Pfam" id="PF02129"/>
    </source>
</evidence>
<proteinExistence type="predicted"/>
<dbReference type="PANTHER" id="PTHR22946">
    <property type="entry name" value="DIENELACTONE HYDROLASE DOMAIN-CONTAINING PROTEIN-RELATED"/>
    <property type="match status" value="1"/>
</dbReference>
<dbReference type="RefSeq" id="WP_192533727.1">
    <property type="nucleotide sequence ID" value="NZ_JACZHT010000002.1"/>
</dbReference>
<name>A0A8J6YUL8_9PROT</name>
<comment type="caution">
    <text evidence="3">The sequence shown here is derived from an EMBL/GenBank/DDBJ whole genome shotgun (WGS) entry which is preliminary data.</text>
</comment>
<dbReference type="PANTHER" id="PTHR22946:SF9">
    <property type="entry name" value="POLYKETIDE TRANSFERASE AF380"/>
    <property type="match status" value="1"/>
</dbReference>
<gene>
    <name evidence="3" type="ORF">IHV25_03505</name>
</gene>
<evidence type="ECO:0000313" key="3">
    <source>
        <dbReference type="EMBL" id="MBE1236719.1"/>
    </source>
</evidence>
<protein>
    <submittedName>
        <fullName evidence="3">Prolyl oligopeptidase family serine peptidase</fullName>
    </submittedName>
</protein>
<accession>A0A8J6YUL8</accession>
<dbReference type="GO" id="GO:0052689">
    <property type="term" value="F:carboxylic ester hydrolase activity"/>
    <property type="evidence" value="ECO:0007669"/>
    <property type="project" value="UniProtKB-ARBA"/>
</dbReference>
<keyword evidence="4" id="KW-1185">Reference proteome</keyword>
<dbReference type="Gene3D" id="3.40.50.1820">
    <property type="entry name" value="alpha/beta hydrolase"/>
    <property type="match status" value="1"/>
</dbReference>
<sequence>MKYAPVQRLLVLVGLAGLVGVLMFLPSRLELADNDLRTARESFETRILRDSFEPLGPVPTPPEGVFDRVTYPGPAGDMEALVTPDPGDGARHPAVIWLSGGYGGIGDWFWTEQPPANDQSARAFREAGLVMMVPSFRGENANPGHYEMFYGDLDDLEAARAWLAGRDWVDPDRIYLAGHSTGGTRALLGNEYVDGFRAAFSIGGIADLKQHVRAGGFAARAPFDDADDTEFLLRSPGYFLRSVKSPTFHFEGAQDWVRTFEDLNELAEQESIPFQAFRIHGADHFSVIHPVTRMLAQKILKDTGDQTDIAFTEDDIREIVDTVRP</sequence>
<evidence type="ECO:0000313" key="4">
    <source>
        <dbReference type="Proteomes" id="UP000631034"/>
    </source>
</evidence>
<reference evidence="3" key="1">
    <citation type="submission" date="2020-10" db="EMBL/GenBank/DDBJ databases">
        <title>Genome sequence of the unusual species of purple photosynthetic bacteria, Phaeovibrio sulfidiphilus DSM 23193, type strain.</title>
        <authorList>
            <person name="Kyndt J.A."/>
            <person name="Meyer T.E."/>
        </authorList>
    </citation>
    <scope>NUCLEOTIDE SEQUENCE</scope>
    <source>
        <strain evidence="3">DSM 23193</strain>
    </source>
</reference>
<feature type="domain" description="Xaa-Pro dipeptidyl-peptidase-like" evidence="2">
    <location>
        <begin position="116"/>
        <end position="225"/>
    </location>
</feature>
<dbReference type="InterPro" id="IPR029058">
    <property type="entry name" value="AB_hydrolase_fold"/>
</dbReference>
<dbReference type="InterPro" id="IPR050261">
    <property type="entry name" value="FrsA_esterase"/>
</dbReference>
<keyword evidence="1" id="KW-0378">Hydrolase</keyword>
<dbReference type="AlphaFoldDB" id="A0A8J6YUL8"/>
<dbReference type="SUPFAM" id="SSF53474">
    <property type="entry name" value="alpha/beta-Hydrolases"/>
    <property type="match status" value="1"/>
</dbReference>
<evidence type="ECO:0000256" key="1">
    <source>
        <dbReference type="ARBA" id="ARBA00022801"/>
    </source>
</evidence>
<organism evidence="3 4">
    <name type="scientific">Phaeovibrio sulfidiphilus</name>
    <dbReference type="NCBI Taxonomy" id="1220600"/>
    <lineage>
        <taxon>Bacteria</taxon>
        <taxon>Pseudomonadati</taxon>
        <taxon>Pseudomonadota</taxon>
        <taxon>Alphaproteobacteria</taxon>
        <taxon>Rhodospirillales</taxon>
        <taxon>Rhodospirillaceae</taxon>
        <taxon>Phaeovibrio</taxon>
    </lineage>
</organism>
<dbReference type="Pfam" id="PF02129">
    <property type="entry name" value="Peptidase_S15"/>
    <property type="match status" value="1"/>
</dbReference>